<dbReference type="RefSeq" id="WP_001011721.1">
    <property type="nucleotide sequence ID" value="NZ_CAXKXZ010000011.1"/>
</dbReference>
<reference evidence="1 2" key="1">
    <citation type="journal article" date="2014" name="Genome Announc.">
        <title>Whole-Genome Sequence of Serratia symbiotica Strain CWBI-2.3T, a Free-Living Symbiont of the Black Bean Aphid Aphis fabae.</title>
        <authorList>
            <person name="Foray V."/>
            <person name="Grigorescu A.S."/>
            <person name="Sabri A."/>
            <person name="Haubruge E."/>
            <person name="Lognay G."/>
            <person name="Francis F."/>
            <person name="Fauconnier M.L."/>
            <person name="Hance T."/>
            <person name="Thonart P."/>
        </authorList>
    </citation>
    <scope>NUCLEOTIDE SEQUENCE [LARGE SCALE GENOMIC DNA]</scope>
    <source>
        <strain evidence="1">CWBI-2.3</strain>
    </source>
</reference>
<protein>
    <recommendedName>
        <fullName evidence="3">DUF3077 domain-containing protein</fullName>
    </recommendedName>
</protein>
<dbReference type="Proteomes" id="UP000042738">
    <property type="component" value="Chromosome"/>
</dbReference>
<evidence type="ECO:0000313" key="1">
    <source>
        <dbReference type="EMBL" id="QLH64068.1"/>
    </source>
</evidence>
<accession>A0A068YY43</accession>
<dbReference type="STRING" id="138074.SYMBAF_110225"/>
<evidence type="ECO:0008006" key="3">
    <source>
        <dbReference type="Google" id="ProtNLM"/>
    </source>
</evidence>
<proteinExistence type="predicted"/>
<evidence type="ECO:0000313" key="2">
    <source>
        <dbReference type="Proteomes" id="UP000042738"/>
    </source>
</evidence>
<dbReference type="EMBL" id="CP050855">
    <property type="protein sequence ID" value="QLH64068.1"/>
    <property type="molecule type" value="Genomic_DNA"/>
</dbReference>
<sequence>MNFSNGHNSAQGHTLPEKHNTGAFAYGLSEDGFGKLTRARNACDMLQLLFSEYPSQGGTLDAGCAPGIAALMEYLRADLTDIAHSCELIEGGTQ</sequence>
<gene>
    <name evidence="1" type="ORF">SYMBAF_15575</name>
</gene>
<name>A0A068YY43_9GAMM</name>
<dbReference type="GeneID" id="93737903"/>
<organism evidence="1 2">
    <name type="scientific">Serratia symbiotica</name>
    <dbReference type="NCBI Taxonomy" id="138074"/>
    <lineage>
        <taxon>Bacteria</taxon>
        <taxon>Pseudomonadati</taxon>
        <taxon>Pseudomonadota</taxon>
        <taxon>Gammaproteobacteria</taxon>
        <taxon>Enterobacterales</taxon>
        <taxon>Yersiniaceae</taxon>
        <taxon>Serratia</taxon>
    </lineage>
</organism>
<dbReference type="AlphaFoldDB" id="A0A068YY43"/>